<feature type="region of interest" description="Disordered" evidence="1">
    <location>
        <begin position="1"/>
        <end position="145"/>
    </location>
</feature>
<sequence>MRRFASVFVSRRDRPDAPSTTSDESSKPRQPKGPGVLASLARRATQSSIPPLLPGNSSSSSSSGSAALRTPVDENLPRKQSKKGSWSSWIAPKKQVRRETHRSSYFPPNTALSPPNVDLANETVDARSSPSDDGSDHSDSQWSQMASARANARIILSNSLVHHSDSSPLLDASELVAFPRSCNPCRRLRRKETLESRVHKNALLSRLDKLSPPELSSIAAWSTSTVAPVKPSRDPLLDVFPDTGAIARHSEGLRAWISRPYYEERVYVWAREGEGDITCSRVAGPQLGVAALEYSNVLDLLAGTSPEPADEPLYGAIFDPTHELLSVPSCAIDPSAVHTPPVESLSRSPELPPLPATTSASLPAPLIPEMLKSEAKNNPSDLIPKKGVRFAEDDSKDDKIPLGYMLRVRKNKEQKAKFLRQERERRAIVQVESTLQEGERARKDIERSEMDKSRRAREQERKRLEEQERQRTYVEEVQAARIRREAARTGQGFPSTSSHTRTPERGWSEPPDSARPSTRRDSSSRGSELIVPTMNVPSYDASPASSMPPTPGSQHSFSRPPSVYSAHTASSEDVRNREARRISRRSSTVSDSSKHVPFQVSYNPGAPLMAFHPSWGMIPPVPPVPAIPSMPAVPLVNVAPFYGMEMPLLPPTAPFMMDQYRSRLSGSRTSSPSRDPSRHQVGQTDGASSRSKSPAQGAKSNSPQRRSIDGLSSATVSRKAPLERSVHSQYDLRSSPSYSNSSRTDLRQQAGAYPQRRTSSPRRASITPSHASQSHRRIVIS</sequence>
<protein>
    <submittedName>
        <fullName evidence="2">Uncharacterized protein</fullName>
    </submittedName>
</protein>
<feature type="region of interest" description="Disordered" evidence="1">
    <location>
        <begin position="337"/>
        <end position="357"/>
    </location>
</feature>
<feature type="compositionally biased region" description="Polar residues" evidence="1">
    <location>
        <begin position="756"/>
        <end position="772"/>
    </location>
</feature>
<dbReference type="AlphaFoldDB" id="A0A0D0AEC1"/>
<evidence type="ECO:0000313" key="3">
    <source>
        <dbReference type="Proteomes" id="UP000054018"/>
    </source>
</evidence>
<dbReference type="EMBL" id="KN833686">
    <property type="protein sequence ID" value="KIK30453.1"/>
    <property type="molecule type" value="Genomic_DNA"/>
</dbReference>
<feature type="compositionally biased region" description="Low complexity" evidence="1">
    <location>
        <begin position="47"/>
        <end position="65"/>
    </location>
</feature>
<feature type="compositionally biased region" description="Polar residues" evidence="1">
    <location>
        <begin position="680"/>
        <end position="716"/>
    </location>
</feature>
<feature type="compositionally biased region" description="Basic and acidic residues" evidence="1">
    <location>
        <begin position="570"/>
        <end position="581"/>
    </location>
</feature>
<reference evidence="2 3" key="1">
    <citation type="submission" date="2014-04" db="EMBL/GenBank/DDBJ databases">
        <authorList>
            <consortium name="DOE Joint Genome Institute"/>
            <person name="Kuo A."/>
            <person name="Kohler A."/>
            <person name="Costa M.D."/>
            <person name="Nagy L.G."/>
            <person name="Floudas D."/>
            <person name="Copeland A."/>
            <person name="Barry K.W."/>
            <person name="Cichocki N."/>
            <person name="Veneault-Fourrey C."/>
            <person name="LaButti K."/>
            <person name="Lindquist E.A."/>
            <person name="Lipzen A."/>
            <person name="Lundell T."/>
            <person name="Morin E."/>
            <person name="Murat C."/>
            <person name="Sun H."/>
            <person name="Tunlid A."/>
            <person name="Henrissat B."/>
            <person name="Grigoriev I.V."/>
            <person name="Hibbett D.S."/>
            <person name="Martin F."/>
            <person name="Nordberg H.P."/>
            <person name="Cantor M.N."/>
            <person name="Hua S.X."/>
        </authorList>
    </citation>
    <scope>NUCLEOTIDE SEQUENCE [LARGE SCALE GENOMIC DNA]</scope>
    <source>
        <strain evidence="2 3">441</strain>
    </source>
</reference>
<feature type="compositionally biased region" description="Polar residues" evidence="1">
    <location>
        <begin position="552"/>
        <end position="569"/>
    </location>
</feature>
<dbReference type="OrthoDB" id="3268641at2759"/>
<dbReference type="STRING" id="765257.A0A0D0AEC1"/>
<proteinExistence type="predicted"/>
<keyword evidence="3" id="KW-1185">Reference proteome</keyword>
<dbReference type="Proteomes" id="UP000054018">
    <property type="component" value="Unassembled WGS sequence"/>
</dbReference>
<dbReference type="HOGENOM" id="CLU_016661_0_0_1"/>
<organism evidence="2 3">
    <name type="scientific">Pisolithus microcarpus 441</name>
    <dbReference type="NCBI Taxonomy" id="765257"/>
    <lineage>
        <taxon>Eukaryota</taxon>
        <taxon>Fungi</taxon>
        <taxon>Dikarya</taxon>
        <taxon>Basidiomycota</taxon>
        <taxon>Agaricomycotina</taxon>
        <taxon>Agaricomycetes</taxon>
        <taxon>Agaricomycetidae</taxon>
        <taxon>Boletales</taxon>
        <taxon>Sclerodermatineae</taxon>
        <taxon>Pisolithaceae</taxon>
        <taxon>Pisolithus</taxon>
    </lineage>
</organism>
<feature type="compositionally biased region" description="Low complexity" evidence="1">
    <location>
        <begin position="662"/>
        <end position="674"/>
    </location>
</feature>
<feature type="compositionally biased region" description="Low complexity" evidence="1">
    <location>
        <begin position="340"/>
        <end position="349"/>
    </location>
</feature>
<feature type="region of interest" description="Disordered" evidence="1">
    <location>
        <begin position="484"/>
        <end position="597"/>
    </location>
</feature>
<evidence type="ECO:0000256" key="1">
    <source>
        <dbReference type="SAM" id="MobiDB-lite"/>
    </source>
</evidence>
<feature type="region of interest" description="Disordered" evidence="1">
    <location>
        <begin position="662"/>
        <end position="781"/>
    </location>
</feature>
<accession>A0A0D0AEC1</accession>
<evidence type="ECO:0000313" key="2">
    <source>
        <dbReference type="EMBL" id="KIK30453.1"/>
    </source>
</evidence>
<feature type="region of interest" description="Disordered" evidence="1">
    <location>
        <begin position="436"/>
        <end position="471"/>
    </location>
</feature>
<reference evidence="3" key="2">
    <citation type="submission" date="2015-01" db="EMBL/GenBank/DDBJ databases">
        <title>Evolutionary Origins and Diversification of the Mycorrhizal Mutualists.</title>
        <authorList>
            <consortium name="DOE Joint Genome Institute"/>
            <consortium name="Mycorrhizal Genomics Consortium"/>
            <person name="Kohler A."/>
            <person name="Kuo A."/>
            <person name="Nagy L.G."/>
            <person name="Floudas D."/>
            <person name="Copeland A."/>
            <person name="Barry K.W."/>
            <person name="Cichocki N."/>
            <person name="Veneault-Fourrey C."/>
            <person name="LaButti K."/>
            <person name="Lindquist E.A."/>
            <person name="Lipzen A."/>
            <person name="Lundell T."/>
            <person name="Morin E."/>
            <person name="Murat C."/>
            <person name="Riley R."/>
            <person name="Ohm R."/>
            <person name="Sun H."/>
            <person name="Tunlid A."/>
            <person name="Henrissat B."/>
            <person name="Grigoriev I.V."/>
            <person name="Hibbett D.S."/>
            <person name="Martin F."/>
        </authorList>
    </citation>
    <scope>NUCLEOTIDE SEQUENCE [LARGE SCALE GENOMIC DNA]</scope>
    <source>
        <strain evidence="3">441</strain>
    </source>
</reference>
<feature type="compositionally biased region" description="Basic and acidic residues" evidence="1">
    <location>
        <begin position="437"/>
        <end position="471"/>
    </location>
</feature>
<gene>
    <name evidence="2" type="ORF">PISMIDRAFT_294842</name>
</gene>
<name>A0A0D0AEC1_9AGAM</name>